<evidence type="ECO:0000313" key="1">
    <source>
        <dbReference type="EMBL" id="EKE28627.1"/>
    </source>
</evidence>
<gene>
    <name evidence="1" type="ORF">ACD_3C00037G0018</name>
</gene>
<reference evidence="1" key="1">
    <citation type="journal article" date="2012" name="Science">
        <title>Fermentation, hydrogen, and sulfur metabolism in multiple uncultivated bacterial phyla.</title>
        <authorList>
            <person name="Wrighton K.C."/>
            <person name="Thomas B.C."/>
            <person name="Sharon I."/>
            <person name="Miller C.S."/>
            <person name="Castelle C.J."/>
            <person name="VerBerkmoes N.C."/>
            <person name="Wilkins M.J."/>
            <person name="Hettich R.L."/>
            <person name="Lipton M.S."/>
            <person name="Williams K.H."/>
            <person name="Long P.E."/>
            <person name="Banfield J.F."/>
        </authorList>
    </citation>
    <scope>NUCLEOTIDE SEQUENCE [LARGE SCALE GENOMIC DNA]</scope>
</reference>
<proteinExistence type="predicted"/>
<dbReference type="AlphaFoldDB" id="K2G2Y3"/>
<sequence length="40" mass="4818">MQVGAFYKKSFENQIKIVKSIYEKNSQHFIDIKLSGYTWF</sequence>
<dbReference type="EMBL" id="AMFJ01000311">
    <property type="protein sequence ID" value="EKE28627.1"/>
    <property type="molecule type" value="Genomic_DNA"/>
</dbReference>
<comment type="caution">
    <text evidence="1">The sequence shown here is derived from an EMBL/GenBank/DDBJ whole genome shotgun (WGS) entry which is preliminary data.</text>
</comment>
<name>K2G2Y3_9BACT</name>
<organism evidence="1">
    <name type="scientific">uncultured bacterium</name>
    <name type="common">gcode 4</name>
    <dbReference type="NCBI Taxonomy" id="1234023"/>
    <lineage>
        <taxon>Bacteria</taxon>
        <taxon>environmental samples</taxon>
    </lineage>
</organism>
<accession>K2G2Y3</accession>
<protein>
    <submittedName>
        <fullName evidence="1">Uncharacterized protein</fullName>
    </submittedName>
</protein>